<protein>
    <submittedName>
        <fullName evidence="1">Uncharacterized protein</fullName>
    </submittedName>
</protein>
<sequence>MHGSASAIRQKCYSKQARVNLKNPQKRVSGFRSRTKKILRNPKF</sequence>
<accession>B9D1J8</accession>
<comment type="caution">
    <text evidence="1">The sequence shown here is derived from an EMBL/GenBank/DDBJ whole genome shotgun (WGS) entry which is preliminary data.</text>
</comment>
<evidence type="ECO:0000313" key="2">
    <source>
        <dbReference type="Proteomes" id="UP000003082"/>
    </source>
</evidence>
<dbReference type="Proteomes" id="UP000003082">
    <property type="component" value="Unassembled WGS sequence"/>
</dbReference>
<gene>
    <name evidence="1" type="ORF">CAMRE0001_0660</name>
</gene>
<dbReference type="EMBL" id="ACFU01000009">
    <property type="protein sequence ID" value="EEF14176.1"/>
    <property type="molecule type" value="Genomic_DNA"/>
</dbReference>
<keyword evidence="2" id="KW-1185">Reference proteome</keyword>
<organism evidence="1 2">
    <name type="scientific">Campylobacter rectus RM3267</name>
    <dbReference type="NCBI Taxonomy" id="553218"/>
    <lineage>
        <taxon>Bacteria</taxon>
        <taxon>Pseudomonadati</taxon>
        <taxon>Campylobacterota</taxon>
        <taxon>Epsilonproteobacteria</taxon>
        <taxon>Campylobacterales</taxon>
        <taxon>Campylobacteraceae</taxon>
        <taxon>Campylobacter</taxon>
    </lineage>
</organism>
<name>B9D1J8_CAMRE</name>
<proteinExistence type="predicted"/>
<reference evidence="1 2" key="1">
    <citation type="submission" date="2008-08" db="EMBL/GenBank/DDBJ databases">
        <authorList>
            <person name="Madupu R."/>
            <person name="Durkin A.S."/>
            <person name="Torralba M."/>
            <person name="Methe B."/>
            <person name="Sutton G.G."/>
            <person name="Strausberg R.L."/>
            <person name="Nelson K.E."/>
        </authorList>
    </citation>
    <scope>NUCLEOTIDE SEQUENCE [LARGE SCALE GENOMIC DNA]</scope>
    <source>
        <strain evidence="1 2">RM3267</strain>
    </source>
</reference>
<evidence type="ECO:0000313" key="1">
    <source>
        <dbReference type="EMBL" id="EEF14176.1"/>
    </source>
</evidence>
<dbReference type="AlphaFoldDB" id="B9D1J8"/>